<evidence type="ECO:0000256" key="2">
    <source>
        <dbReference type="ARBA" id="ARBA00005983"/>
    </source>
</evidence>
<proteinExistence type="inferred from homology"/>
<organism evidence="14 15">
    <name type="scientific">Brotaphodocola catenula</name>
    <dbReference type="NCBI Taxonomy" id="2885361"/>
    <lineage>
        <taxon>Bacteria</taxon>
        <taxon>Bacillati</taxon>
        <taxon>Bacillota</taxon>
        <taxon>Clostridia</taxon>
        <taxon>Lachnospirales</taxon>
        <taxon>Lachnospiraceae</taxon>
        <taxon>Brotaphodocola</taxon>
    </lineage>
</organism>
<name>A0AAE3ANZ9_9FIRM</name>
<gene>
    <name evidence="14" type="ORF">LKD32_03370</name>
</gene>
<dbReference type="InterPro" id="IPR001206">
    <property type="entry name" value="Diacylglycerol_kinase_cat_dom"/>
</dbReference>
<evidence type="ECO:0000256" key="1">
    <source>
        <dbReference type="ARBA" id="ARBA00001946"/>
    </source>
</evidence>
<dbReference type="Pfam" id="PF19279">
    <property type="entry name" value="YegS_C"/>
    <property type="match status" value="1"/>
</dbReference>
<dbReference type="GO" id="GO:0005886">
    <property type="term" value="C:plasma membrane"/>
    <property type="evidence" value="ECO:0007669"/>
    <property type="project" value="TreeGrafter"/>
</dbReference>
<evidence type="ECO:0000256" key="9">
    <source>
        <dbReference type="ARBA" id="ARBA00022842"/>
    </source>
</evidence>
<dbReference type="Pfam" id="PF00781">
    <property type="entry name" value="DAGK_cat"/>
    <property type="match status" value="1"/>
</dbReference>
<dbReference type="InterPro" id="IPR016064">
    <property type="entry name" value="NAD/diacylglycerol_kinase_sf"/>
</dbReference>
<evidence type="ECO:0000256" key="5">
    <source>
        <dbReference type="ARBA" id="ARBA00022723"/>
    </source>
</evidence>
<comment type="similarity">
    <text evidence="2">Belongs to the diacylglycerol/lipid kinase family.</text>
</comment>
<dbReference type="SMART" id="SM00046">
    <property type="entry name" value="DAGKc"/>
    <property type="match status" value="1"/>
</dbReference>
<dbReference type="GO" id="GO:0046872">
    <property type="term" value="F:metal ion binding"/>
    <property type="evidence" value="ECO:0007669"/>
    <property type="project" value="UniProtKB-KW"/>
</dbReference>
<dbReference type="EMBL" id="JAJEPU010000006">
    <property type="protein sequence ID" value="MCC2163930.1"/>
    <property type="molecule type" value="Genomic_DNA"/>
</dbReference>
<evidence type="ECO:0000313" key="14">
    <source>
        <dbReference type="EMBL" id="MCC2163930.1"/>
    </source>
</evidence>
<keyword evidence="10" id="KW-0443">Lipid metabolism</keyword>
<dbReference type="AlphaFoldDB" id="A0AAE3ANZ9"/>
<evidence type="ECO:0000256" key="8">
    <source>
        <dbReference type="ARBA" id="ARBA00022840"/>
    </source>
</evidence>
<keyword evidence="15" id="KW-1185">Reference proteome</keyword>
<evidence type="ECO:0000256" key="10">
    <source>
        <dbReference type="ARBA" id="ARBA00023098"/>
    </source>
</evidence>
<keyword evidence="9" id="KW-0460">Magnesium</keyword>
<dbReference type="Gene3D" id="3.40.50.10330">
    <property type="entry name" value="Probable inorganic polyphosphate/atp-NAD kinase, domain 1"/>
    <property type="match status" value="1"/>
</dbReference>
<evidence type="ECO:0000256" key="3">
    <source>
        <dbReference type="ARBA" id="ARBA00022516"/>
    </source>
</evidence>
<dbReference type="InterPro" id="IPR050187">
    <property type="entry name" value="Lipid_Phosphate_FormReg"/>
</dbReference>
<protein>
    <submittedName>
        <fullName evidence="14">Diacylglycerol kinase family lipid kinase</fullName>
    </submittedName>
</protein>
<evidence type="ECO:0000256" key="11">
    <source>
        <dbReference type="ARBA" id="ARBA00023209"/>
    </source>
</evidence>
<reference evidence="14" key="1">
    <citation type="submission" date="2021-10" db="EMBL/GenBank/DDBJ databases">
        <title>Anaerobic single-cell dispensing facilitates the cultivation of human gut bacteria.</title>
        <authorList>
            <person name="Afrizal A."/>
        </authorList>
    </citation>
    <scope>NUCLEOTIDE SEQUENCE</scope>
    <source>
        <strain evidence="14">CLA-AA-H274</strain>
    </source>
</reference>
<keyword evidence="7 14" id="KW-0418">Kinase</keyword>
<evidence type="ECO:0000256" key="4">
    <source>
        <dbReference type="ARBA" id="ARBA00022679"/>
    </source>
</evidence>
<evidence type="ECO:0000259" key="13">
    <source>
        <dbReference type="PROSITE" id="PS50146"/>
    </source>
</evidence>
<dbReference type="SUPFAM" id="SSF111331">
    <property type="entry name" value="NAD kinase/diacylglycerol kinase-like"/>
    <property type="match status" value="1"/>
</dbReference>
<evidence type="ECO:0000256" key="7">
    <source>
        <dbReference type="ARBA" id="ARBA00022777"/>
    </source>
</evidence>
<keyword evidence="8" id="KW-0067">ATP-binding</keyword>
<keyword evidence="6" id="KW-0547">Nucleotide-binding</keyword>
<dbReference type="PROSITE" id="PS50146">
    <property type="entry name" value="DAGK"/>
    <property type="match status" value="1"/>
</dbReference>
<dbReference type="Proteomes" id="UP001198962">
    <property type="component" value="Unassembled WGS sequence"/>
</dbReference>
<dbReference type="GO" id="GO:0008654">
    <property type="term" value="P:phospholipid biosynthetic process"/>
    <property type="evidence" value="ECO:0007669"/>
    <property type="project" value="UniProtKB-KW"/>
</dbReference>
<comment type="cofactor">
    <cofactor evidence="1">
        <name>Mg(2+)</name>
        <dbReference type="ChEBI" id="CHEBI:18420"/>
    </cofactor>
</comment>
<evidence type="ECO:0000256" key="12">
    <source>
        <dbReference type="ARBA" id="ARBA00023264"/>
    </source>
</evidence>
<dbReference type="PANTHER" id="PTHR12358">
    <property type="entry name" value="SPHINGOSINE KINASE"/>
    <property type="match status" value="1"/>
</dbReference>
<dbReference type="PANTHER" id="PTHR12358:SF106">
    <property type="entry name" value="LIPID KINASE YEGS"/>
    <property type="match status" value="1"/>
</dbReference>
<keyword evidence="5" id="KW-0479">Metal-binding</keyword>
<dbReference type="RefSeq" id="WP_308450694.1">
    <property type="nucleotide sequence ID" value="NZ_JAJEPU010000006.1"/>
</dbReference>
<dbReference type="Gene3D" id="2.60.200.40">
    <property type="match status" value="1"/>
</dbReference>
<keyword evidence="4" id="KW-0808">Transferase</keyword>
<accession>A0AAE3ANZ9</accession>
<evidence type="ECO:0000256" key="6">
    <source>
        <dbReference type="ARBA" id="ARBA00022741"/>
    </source>
</evidence>
<comment type="caution">
    <text evidence="14">The sequence shown here is derived from an EMBL/GenBank/DDBJ whole genome shotgun (WGS) entry which is preliminary data.</text>
</comment>
<keyword evidence="11" id="KW-0594">Phospholipid biosynthesis</keyword>
<feature type="domain" description="DAGKc" evidence="13">
    <location>
        <begin position="2"/>
        <end position="136"/>
    </location>
</feature>
<dbReference type="GO" id="GO:0004143">
    <property type="term" value="F:ATP-dependent diacylglycerol kinase activity"/>
    <property type="evidence" value="ECO:0007669"/>
    <property type="project" value="TreeGrafter"/>
</dbReference>
<sequence length="304" mass="33899">MSTKKRMLFIINPRSGRERIRRKLLEILDLFSAEGYHVQVHVTQAPKDAKNTASKEGARYDLIVCSGGDGTLNETISGIMEIDEKRRPQIGYIPGGSTNDFASSLKLPKQVYEAAQTAVRGTAVPIDIGLFCEDRYFVYVAGFGAFTEVSYMTPQDRKNVLGHQAYMLESVKSLTSIKSYQMKVTWEEGTLEGEFIFGMVTNTTSVGGFKGLINQNVALDDGLFEVLLIRTPKTPLELSAIVSGLFLSDEPDSELVYKFRTSSIEIQAEEEVDWVLDGEFGGSRTEVTIRNLPRCLNIRRNLDV</sequence>
<keyword evidence="3" id="KW-0444">Lipid biosynthesis</keyword>
<dbReference type="GO" id="GO:0005524">
    <property type="term" value="F:ATP binding"/>
    <property type="evidence" value="ECO:0007669"/>
    <property type="project" value="UniProtKB-KW"/>
</dbReference>
<keyword evidence="12" id="KW-1208">Phospholipid metabolism</keyword>
<dbReference type="InterPro" id="IPR045540">
    <property type="entry name" value="YegS/DAGK_C"/>
</dbReference>
<dbReference type="InterPro" id="IPR017438">
    <property type="entry name" value="ATP-NAD_kinase_N"/>
</dbReference>
<evidence type="ECO:0000313" key="15">
    <source>
        <dbReference type="Proteomes" id="UP001198962"/>
    </source>
</evidence>
<dbReference type="NCBIfam" id="TIGR00147">
    <property type="entry name" value="YegS/Rv2252/BmrU family lipid kinase"/>
    <property type="match status" value="1"/>
</dbReference>
<dbReference type="InterPro" id="IPR005218">
    <property type="entry name" value="Diacylglycerol/lipid_kinase"/>
</dbReference>